<name>A0ABQ5EYA3_9ASTR</name>
<feature type="region of interest" description="Disordered" evidence="1">
    <location>
        <begin position="68"/>
        <end position="133"/>
    </location>
</feature>
<proteinExistence type="predicted"/>
<reference evidence="2" key="1">
    <citation type="journal article" date="2022" name="Int. J. Mol. Sci.">
        <title>Draft Genome of Tanacetum Coccineum: Genomic Comparison of Closely Related Tanacetum-Family Plants.</title>
        <authorList>
            <person name="Yamashiro T."/>
            <person name="Shiraishi A."/>
            <person name="Nakayama K."/>
            <person name="Satake H."/>
        </authorList>
    </citation>
    <scope>NUCLEOTIDE SEQUENCE</scope>
</reference>
<comment type="caution">
    <text evidence="2">The sequence shown here is derived from an EMBL/GenBank/DDBJ whole genome shotgun (WGS) entry which is preliminary data.</text>
</comment>
<reference evidence="2" key="2">
    <citation type="submission" date="2022-01" db="EMBL/GenBank/DDBJ databases">
        <authorList>
            <person name="Yamashiro T."/>
            <person name="Shiraishi A."/>
            <person name="Satake H."/>
            <person name="Nakayama K."/>
        </authorList>
    </citation>
    <scope>NUCLEOTIDE SEQUENCE</scope>
</reference>
<organism evidence="2 3">
    <name type="scientific">Tanacetum coccineum</name>
    <dbReference type="NCBI Taxonomy" id="301880"/>
    <lineage>
        <taxon>Eukaryota</taxon>
        <taxon>Viridiplantae</taxon>
        <taxon>Streptophyta</taxon>
        <taxon>Embryophyta</taxon>
        <taxon>Tracheophyta</taxon>
        <taxon>Spermatophyta</taxon>
        <taxon>Magnoliopsida</taxon>
        <taxon>eudicotyledons</taxon>
        <taxon>Gunneridae</taxon>
        <taxon>Pentapetalae</taxon>
        <taxon>asterids</taxon>
        <taxon>campanulids</taxon>
        <taxon>Asterales</taxon>
        <taxon>Asteraceae</taxon>
        <taxon>Asteroideae</taxon>
        <taxon>Anthemideae</taxon>
        <taxon>Anthemidinae</taxon>
        <taxon>Tanacetum</taxon>
    </lineage>
</organism>
<keyword evidence="2" id="KW-0695">RNA-directed DNA polymerase</keyword>
<gene>
    <name evidence="2" type="ORF">Tco_0990848</name>
</gene>
<dbReference type="EMBL" id="BQNB010016788">
    <property type="protein sequence ID" value="GJT55794.1"/>
    <property type="molecule type" value="Genomic_DNA"/>
</dbReference>
<dbReference type="PANTHER" id="PTHR33067:SF9">
    <property type="entry name" value="RNA-DIRECTED DNA POLYMERASE"/>
    <property type="match status" value="1"/>
</dbReference>
<feature type="compositionally biased region" description="Polar residues" evidence="1">
    <location>
        <begin position="72"/>
        <end position="87"/>
    </location>
</feature>
<protein>
    <submittedName>
        <fullName evidence="2">Reverse transcriptase domain-containing protein</fullName>
    </submittedName>
</protein>
<dbReference type="GO" id="GO:0003964">
    <property type="term" value="F:RNA-directed DNA polymerase activity"/>
    <property type="evidence" value="ECO:0007669"/>
    <property type="project" value="UniProtKB-KW"/>
</dbReference>
<evidence type="ECO:0000313" key="3">
    <source>
        <dbReference type="Proteomes" id="UP001151760"/>
    </source>
</evidence>
<keyword evidence="2" id="KW-0808">Transferase</keyword>
<feature type="compositionally biased region" description="Basic and acidic residues" evidence="1">
    <location>
        <begin position="99"/>
        <end position="111"/>
    </location>
</feature>
<keyword evidence="3" id="KW-1185">Reference proteome</keyword>
<evidence type="ECO:0000313" key="2">
    <source>
        <dbReference type="EMBL" id="GJT55794.1"/>
    </source>
</evidence>
<dbReference type="Gene3D" id="2.40.70.10">
    <property type="entry name" value="Acid Proteases"/>
    <property type="match status" value="1"/>
</dbReference>
<dbReference type="Proteomes" id="UP001151760">
    <property type="component" value="Unassembled WGS sequence"/>
</dbReference>
<keyword evidence="2" id="KW-0548">Nucleotidyltransferase</keyword>
<evidence type="ECO:0000256" key="1">
    <source>
        <dbReference type="SAM" id="MobiDB-lite"/>
    </source>
</evidence>
<sequence>MEEMLYKFIDEGKREHEEMRAFICEFRTTNDILFKERNNSLSELRFEVQELLKVIDNTPMTNCKIKGVTTRGGKTTSHDVQTNSTNVHAEEPLVVNPDKPVESNEVLDKDQPQTSNEPVIQPSIKLPSKEKDPESFTIPYDIDQLHINNALADLGASISLMPYTMYEKLGLGEPTPTRISLELADSTYGVLGNRLTKKEITMTEPNEYVSVTRKNFLSNDSEGRMVENSAASEWFKKDCIGSVNTWENLVEKFVQKFYQLSNNDEEMEADEDDDPDDIAEIFKIEDKLFDFKTPLCKAFNEFNHLLKIDTDLFTFDIQEIKTYEEYELNNNMTGELKEPWSDNRVPYQLCDHICEPYRFKNGKTKWTTCSLNIDGFCNDGKLPEMVRVGCMTYFQDHKWYDELTDGKLKEEALMHKTRIDESWGDATPRVMKFYAWLKSSFENFHELDYDVLVKLKECWWKVNAHENAPFARWENHGQGPYANDKTKKILTISLVGIMD</sequence>
<dbReference type="PANTHER" id="PTHR33067">
    <property type="entry name" value="RNA-DIRECTED DNA POLYMERASE-RELATED"/>
    <property type="match status" value="1"/>
</dbReference>
<accession>A0ABQ5EYA3</accession>
<dbReference type="InterPro" id="IPR021109">
    <property type="entry name" value="Peptidase_aspartic_dom_sf"/>
</dbReference>